<proteinExistence type="predicted"/>
<dbReference type="PANTHER" id="PTHR48017">
    <property type="entry name" value="OS05G0424000 PROTEIN-RELATED"/>
    <property type="match status" value="1"/>
</dbReference>
<comment type="subcellular location">
    <subcellularLocation>
        <location evidence="1">Membrane</location>
    </subcellularLocation>
</comment>
<feature type="transmembrane region" description="Helical" evidence="7">
    <location>
        <begin position="151"/>
        <end position="169"/>
    </location>
</feature>
<evidence type="ECO:0000256" key="7">
    <source>
        <dbReference type="SAM" id="Phobius"/>
    </source>
</evidence>
<feature type="transmembrane region" description="Helical" evidence="7">
    <location>
        <begin position="111"/>
        <end position="131"/>
    </location>
</feature>
<sequence length="188" mass="20798">MATSFMDTEAAGQELKGGGYTVAATAHAVDSDSWQQVGLLLVIGFNCAYVLSFSNLMMAPLGWGWGVACLLLVGAAAWYANWLLAGLHFIDGQRFIRYRDLMGFVFGRKMYYITYFLQFTTLLLCNMGFILLGARALKAINVEFTHSPARLHWFITATGIIYLAFAYFVPTISAMRNWLATSAAMTLA</sequence>
<evidence type="ECO:0000256" key="6">
    <source>
        <dbReference type="ARBA" id="ARBA00023136"/>
    </source>
</evidence>
<gene>
    <name evidence="9" type="ORF">PVAP13_5NG012580</name>
</gene>
<keyword evidence="2" id="KW-0813">Transport</keyword>
<dbReference type="InterPro" id="IPR013057">
    <property type="entry name" value="AA_transpt_TM"/>
</dbReference>
<feature type="domain" description="Amino acid transporter transmembrane" evidence="8">
    <location>
        <begin position="32"/>
        <end position="187"/>
    </location>
</feature>
<accession>A0A8T0S6L2</accession>
<feature type="transmembrane region" description="Helical" evidence="7">
    <location>
        <begin position="37"/>
        <end position="57"/>
    </location>
</feature>
<dbReference type="EMBL" id="CM029046">
    <property type="protein sequence ID" value="KAG2593700.1"/>
    <property type="molecule type" value="Genomic_DNA"/>
</dbReference>
<dbReference type="Pfam" id="PF01490">
    <property type="entry name" value="Aa_trans"/>
    <property type="match status" value="1"/>
</dbReference>
<keyword evidence="4" id="KW-0029">Amino-acid transport</keyword>
<evidence type="ECO:0000256" key="5">
    <source>
        <dbReference type="ARBA" id="ARBA00022989"/>
    </source>
</evidence>
<keyword evidence="10" id="KW-1185">Reference proteome</keyword>
<dbReference type="Proteomes" id="UP000823388">
    <property type="component" value="Chromosome 5N"/>
</dbReference>
<evidence type="ECO:0000256" key="4">
    <source>
        <dbReference type="ARBA" id="ARBA00022970"/>
    </source>
</evidence>
<keyword evidence="5 7" id="KW-1133">Transmembrane helix</keyword>
<keyword evidence="6 7" id="KW-0472">Membrane</keyword>
<reference evidence="9" key="1">
    <citation type="submission" date="2020-05" db="EMBL/GenBank/DDBJ databases">
        <title>WGS assembly of Panicum virgatum.</title>
        <authorList>
            <person name="Lovell J.T."/>
            <person name="Jenkins J."/>
            <person name="Shu S."/>
            <person name="Juenger T.E."/>
            <person name="Schmutz J."/>
        </authorList>
    </citation>
    <scope>NUCLEOTIDE SEQUENCE</scope>
    <source>
        <strain evidence="9">AP13</strain>
    </source>
</reference>
<evidence type="ECO:0000256" key="2">
    <source>
        <dbReference type="ARBA" id="ARBA00022448"/>
    </source>
</evidence>
<protein>
    <recommendedName>
        <fullName evidence="8">Amino acid transporter transmembrane domain-containing protein</fullName>
    </recommendedName>
</protein>
<keyword evidence="3 7" id="KW-0812">Transmembrane</keyword>
<evidence type="ECO:0000259" key="8">
    <source>
        <dbReference type="Pfam" id="PF01490"/>
    </source>
</evidence>
<organism evidence="9 10">
    <name type="scientific">Panicum virgatum</name>
    <name type="common">Blackwell switchgrass</name>
    <dbReference type="NCBI Taxonomy" id="38727"/>
    <lineage>
        <taxon>Eukaryota</taxon>
        <taxon>Viridiplantae</taxon>
        <taxon>Streptophyta</taxon>
        <taxon>Embryophyta</taxon>
        <taxon>Tracheophyta</taxon>
        <taxon>Spermatophyta</taxon>
        <taxon>Magnoliopsida</taxon>
        <taxon>Liliopsida</taxon>
        <taxon>Poales</taxon>
        <taxon>Poaceae</taxon>
        <taxon>PACMAD clade</taxon>
        <taxon>Panicoideae</taxon>
        <taxon>Panicodae</taxon>
        <taxon>Paniceae</taxon>
        <taxon>Panicinae</taxon>
        <taxon>Panicum</taxon>
        <taxon>Panicum sect. Hiantes</taxon>
    </lineage>
</organism>
<evidence type="ECO:0000256" key="3">
    <source>
        <dbReference type="ARBA" id="ARBA00022692"/>
    </source>
</evidence>
<dbReference type="AlphaFoldDB" id="A0A8T0S6L2"/>
<evidence type="ECO:0000313" key="9">
    <source>
        <dbReference type="EMBL" id="KAG2593700.1"/>
    </source>
</evidence>
<dbReference type="GO" id="GO:0016020">
    <property type="term" value="C:membrane"/>
    <property type="evidence" value="ECO:0007669"/>
    <property type="project" value="UniProtKB-SubCell"/>
</dbReference>
<feature type="transmembrane region" description="Helical" evidence="7">
    <location>
        <begin position="63"/>
        <end position="90"/>
    </location>
</feature>
<dbReference type="GO" id="GO:0006865">
    <property type="term" value="P:amino acid transport"/>
    <property type="evidence" value="ECO:0007669"/>
    <property type="project" value="UniProtKB-KW"/>
</dbReference>
<comment type="caution">
    <text evidence="9">The sequence shown here is derived from an EMBL/GenBank/DDBJ whole genome shotgun (WGS) entry which is preliminary data.</text>
</comment>
<evidence type="ECO:0000256" key="1">
    <source>
        <dbReference type="ARBA" id="ARBA00004370"/>
    </source>
</evidence>
<name>A0A8T0S6L2_PANVG</name>
<evidence type="ECO:0000313" key="10">
    <source>
        <dbReference type="Proteomes" id="UP000823388"/>
    </source>
</evidence>